<dbReference type="AlphaFoldDB" id="A0A7X4YUB9"/>
<dbReference type="OrthoDB" id="1739831at2"/>
<keyword evidence="2" id="KW-1185">Reference proteome</keyword>
<proteinExistence type="predicted"/>
<accession>A0A7X4YUB9</accession>
<reference evidence="1 2" key="1">
    <citation type="submission" date="2020-01" db="EMBL/GenBank/DDBJ databases">
        <title>Paenibacillus soybeanensis sp. nov. isolated from the nodules of soybean (Glycine max(L.) Merr).</title>
        <authorList>
            <person name="Wang H."/>
        </authorList>
    </citation>
    <scope>NUCLEOTIDE SEQUENCE [LARGE SCALE GENOMIC DNA]</scope>
    <source>
        <strain evidence="1 2">DSM 23054</strain>
    </source>
</reference>
<evidence type="ECO:0008006" key="3">
    <source>
        <dbReference type="Google" id="ProtNLM"/>
    </source>
</evidence>
<evidence type="ECO:0000313" key="1">
    <source>
        <dbReference type="EMBL" id="NBC71691.1"/>
    </source>
</evidence>
<name>A0A7X4YUB9_9BACL</name>
<sequence length="131" mass="15150">MSIELNVAHCPECGNIFQKNLRNMCSNCMASEDQEIDAIERALRRNRFMTNEQAGEAAVVPVPRIRSLIRRNRLKLYEYPNLADACDLCGEATRQGKLCGACLKRIKGEIEQDREKLLVKREQVFLMKHRR</sequence>
<comment type="caution">
    <text evidence="1">The sequence shown here is derived from an EMBL/GenBank/DDBJ whole genome shotgun (WGS) entry which is preliminary data.</text>
</comment>
<dbReference type="Proteomes" id="UP000558113">
    <property type="component" value="Unassembled WGS sequence"/>
</dbReference>
<dbReference type="RefSeq" id="WP_161701913.1">
    <property type="nucleotide sequence ID" value="NZ_JAAAMU010000013.1"/>
</dbReference>
<organism evidence="1 2">
    <name type="scientific">Paenibacillus sacheonensis</name>
    <dbReference type="NCBI Taxonomy" id="742054"/>
    <lineage>
        <taxon>Bacteria</taxon>
        <taxon>Bacillati</taxon>
        <taxon>Bacillota</taxon>
        <taxon>Bacilli</taxon>
        <taxon>Bacillales</taxon>
        <taxon>Paenibacillaceae</taxon>
        <taxon>Paenibacillus</taxon>
    </lineage>
</organism>
<gene>
    <name evidence="1" type="ORF">GT003_22065</name>
</gene>
<dbReference type="EMBL" id="JAAAMU010000013">
    <property type="protein sequence ID" value="NBC71691.1"/>
    <property type="molecule type" value="Genomic_DNA"/>
</dbReference>
<protein>
    <recommendedName>
        <fullName evidence="3">Flagellar protein</fullName>
    </recommendedName>
</protein>
<evidence type="ECO:0000313" key="2">
    <source>
        <dbReference type="Proteomes" id="UP000558113"/>
    </source>
</evidence>